<keyword evidence="11" id="KW-1185">Reference proteome</keyword>
<evidence type="ECO:0000256" key="1">
    <source>
        <dbReference type="ARBA" id="ARBA00004162"/>
    </source>
</evidence>
<dbReference type="Proteomes" id="UP000030121">
    <property type="component" value="Unassembled WGS sequence"/>
</dbReference>
<dbReference type="eggNOG" id="COG0848">
    <property type="taxonomic scope" value="Bacteria"/>
</dbReference>
<organism evidence="10 11">
    <name type="scientific">Flavobacterium suncheonense GH29-5 = DSM 17707</name>
    <dbReference type="NCBI Taxonomy" id="1121899"/>
    <lineage>
        <taxon>Bacteria</taxon>
        <taxon>Pseudomonadati</taxon>
        <taxon>Bacteroidota</taxon>
        <taxon>Flavobacteriia</taxon>
        <taxon>Flavobacteriales</taxon>
        <taxon>Flavobacteriaceae</taxon>
        <taxon>Flavobacterium</taxon>
    </lineage>
</organism>
<feature type="region of interest" description="Disordered" evidence="8">
    <location>
        <begin position="1"/>
        <end position="20"/>
    </location>
</feature>
<keyword evidence="7" id="KW-0813">Transport</keyword>
<evidence type="ECO:0000256" key="7">
    <source>
        <dbReference type="RuleBase" id="RU003879"/>
    </source>
</evidence>
<dbReference type="EMBL" id="JRLW01000016">
    <property type="protein sequence ID" value="KGO88272.1"/>
    <property type="molecule type" value="Genomic_DNA"/>
</dbReference>
<comment type="caution">
    <text evidence="10">The sequence shown here is derived from an EMBL/GenBank/DDBJ whole genome shotgun (WGS) entry which is preliminary data.</text>
</comment>
<reference evidence="10 11" key="1">
    <citation type="submission" date="2013-09" db="EMBL/GenBank/DDBJ databases">
        <authorList>
            <person name="Zeng Z."/>
            <person name="Chen C."/>
        </authorList>
    </citation>
    <scope>NUCLEOTIDE SEQUENCE [LARGE SCALE GENOMIC DNA]</scope>
    <source>
        <strain evidence="10 11">GH29-5</strain>
    </source>
</reference>
<evidence type="ECO:0000256" key="8">
    <source>
        <dbReference type="SAM" id="MobiDB-lite"/>
    </source>
</evidence>
<dbReference type="GO" id="GO:0015031">
    <property type="term" value="P:protein transport"/>
    <property type="evidence" value="ECO:0007669"/>
    <property type="project" value="UniProtKB-KW"/>
</dbReference>
<dbReference type="InterPro" id="IPR003400">
    <property type="entry name" value="ExbD"/>
</dbReference>
<evidence type="ECO:0000256" key="4">
    <source>
        <dbReference type="ARBA" id="ARBA00022692"/>
    </source>
</evidence>
<comment type="similarity">
    <text evidence="2 7">Belongs to the ExbD/TolR family.</text>
</comment>
<dbReference type="STRING" id="1121899.GCA_000430025_02443"/>
<keyword evidence="7" id="KW-0653">Protein transport</keyword>
<feature type="transmembrane region" description="Helical" evidence="9">
    <location>
        <begin position="28"/>
        <end position="48"/>
    </location>
</feature>
<keyword evidence="3" id="KW-1003">Cell membrane</keyword>
<dbReference type="RefSeq" id="WP_026980751.1">
    <property type="nucleotide sequence ID" value="NZ_AUCZ01000014.1"/>
</dbReference>
<evidence type="ECO:0000256" key="9">
    <source>
        <dbReference type="SAM" id="Phobius"/>
    </source>
</evidence>
<evidence type="ECO:0000256" key="2">
    <source>
        <dbReference type="ARBA" id="ARBA00005811"/>
    </source>
</evidence>
<name>A0A0A2M6K3_9FLAO</name>
<dbReference type="PANTHER" id="PTHR30558">
    <property type="entry name" value="EXBD MEMBRANE COMPONENT OF PMF-DRIVEN MACROMOLECULE IMPORT SYSTEM"/>
    <property type="match status" value="1"/>
</dbReference>
<accession>A0A0A2M6K3</accession>
<keyword evidence="6 9" id="KW-0472">Membrane</keyword>
<comment type="subcellular location">
    <subcellularLocation>
        <location evidence="1">Cell membrane</location>
        <topology evidence="1">Single-pass membrane protein</topology>
    </subcellularLocation>
    <subcellularLocation>
        <location evidence="7">Cell membrane</location>
        <topology evidence="7">Single-pass type II membrane protein</topology>
    </subcellularLocation>
</comment>
<evidence type="ECO:0000313" key="11">
    <source>
        <dbReference type="Proteomes" id="UP000030121"/>
    </source>
</evidence>
<evidence type="ECO:0000313" key="10">
    <source>
        <dbReference type="EMBL" id="KGO88272.1"/>
    </source>
</evidence>
<keyword evidence="4 7" id="KW-0812">Transmembrane</keyword>
<dbReference type="PANTHER" id="PTHR30558:SF3">
    <property type="entry name" value="BIOPOLYMER TRANSPORT PROTEIN EXBD-RELATED"/>
    <property type="match status" value="1"/>
</dbReference>
<gene>
    <name evidence="10" type="ORF">Q764_11580</name>
</gene>
<dbReference type="AlphaFoldDB" id="A0A0A2M6K3"/>
<dbReference type="Pfam" id="PF02472">
    <property type="entry name" value="ExbD"/>
    <property type="match status" value="1"/>
</dbReference>
<dbReference type="GO" id="GO:0005886">
    <property type="term" value="C:plasma membrane"/>
    <property type="evidence" value="ECO:0007669"/>
    <property type="project" value="UniProtKB-SubCell"/>
</dbReference>
<sequence length="190" mass="21240">MAELNTGDGGGKKKGHVRSKKQNAGVDLTAMVDLAFLLITFFMLTTSLSKPQSMNLAMPDKEDKPKDQQQQLDVSEDRTMTLLLGEKNQMVWYYGLPTEPIEGPEKIGYGKNGIRKVILDKKQVVKSKYAGQDPKKQDLIVLIKASKKSTYRNLVDVLDEMAIADVKIYAIVDITPDENAMLEKEGLYTK</sequence>
<keyword evidence="5 9" id="KW-1133">Transmembrane helix</keyword>
<protein>
    <submittedName>
        <fullName evidence="10">Biopolymer transporter ExbD</fullName>
    </submittedName>
</protein>
<evidence type="ECO:0000256" key="3">
    <source>
        <dbReference type="ARBA" id="ARBA00022475"/>
    </source>
</evidence>
<evidence type="ECO:0000256" key="5">
    <source>
        <dbReference type="ARBA" id="ARBA00022989"/>
    </source>
</evidence>
<dbReference type="OrthoDB" id="952702at2"/>
<evidence type="ECO:0000256" key="6">
    <source>
        <dbReference type="ARBA" id="ARBA00023136"/>
    </source>
</evidence>
<proteinExistence type="inferred from homology"/>
<dbReference type="GO" id="GO:0022857">
    <property type="term" value="F:transmembrane transporter activity"/>
    <property type="evidence" value="ECO:0007669"/>
    <property type="project" value="InterPro"/>
</dbReference>